<evidence type="ECO:0000256" key="1">
    <source>
        <dbReference type="ARBA" id="ARBA00001974"/>
    </source>
</evidence>
<comment type="catalytic activity">
    <reaction evidence="8">
        <text>dodecanoyl-CoA + oxidized [electron-transfer flavoprotein] + H(+) = (2E)-dodecenoyl-CoA + reduced [electron-transfer flavoprotein]</text>
        <dbReference type="Rhea" id="RHEA:47296"/>
        <dbReference type="Rhea" id="RHEA-COMP:10685"/>
        <dbReference type="Rhea" id="RHEA-COMP:10686"/>
        <dbReference type="ChEBI" id="CHEBI:15378"/>
        <dbReference type="ChEBI" id="CHEBI:57330"/>
        <dbReference type="ChEBI" id="CHEBI:57375"/>
        <dbReference type="ChEBI" id="CHEBI:57692"/>
        <dbReference type="ChEBI" id="CHEBI:58307"/>
    </reaction>
    <physiologicalReaction direction="left-to-right" evidence="8">
        <dbReference type="Rhea" id="RHEA:47297"/>
    </physiologicalReaction>
</comment>
<evidence type="ECO:0000256" key="7">
    <source>
        <dbReference type="ARBA" id="ARBA00047546"/>
    </source>
</evidence>
<evidence type="ECO:0000313" key="16">
    <source>
        <dbReference type="Ensembl" id="ENSCAFP00040000546.1"/>
    </source>
</evidence>
<dbReference type="InterPro" id="IPR046373">
    <property type="entry name" value="Acyl-CoA_Oxase/DH_mid-dom_sf"/>
</dbReference>
<evidence type="ECO:0000256" key="10">
    <source>
        <dbReference type="ARBA" id="ARBA00048877"/>
    </source>
</evidence>
<evidence type="ECO:0000256" key="9">
    <source>
        <dbReference type="ARBA" id="ARBA00047916"/>
    </source>
</evidence>
<evidence type="ECO:0000313" key="17">
    <source>
        <dbReference type="Proteomes" id="UP000694542"/>
    </source>
</evidence>
<dbReference type="AlphaFoldDB" id="A0A8C0PQ34"/>
<reference evidence="16" key="1">
    <citation type="submission" date="2018-10" db="EMBL/GenBank/DDBJ databases">
        <title>De novo assembly of a Great Dane genome.</title>
        <authorList>
            <person name="Kidd J.M."/>
            <person name="Pendleton A.L."/>
            <person name="Shen F."/>
            <person name="Emery S."/>
        </authorList>
    </citation>
    <scope>NUCLEOTIDE SEQUENCE [LARGE SCALE GENOMIC DNA]</scope>
    <source>
        <strain evidence="16">Great Dane</strain>
    </source>
</reference>
<gene>
    <name evidence="16" type="primary">ACADM</name>
</gene>
<dbReference type="InterPro" id="IPR037069">
    <property type="entry name" value="AcylCoA_DH/ox_N_sf"/>
</dbReference>
<dbReference type="Gene3D" id="1.10.540.10">
    <property type="entry name" value="Acyl-CoA dehydrogenase/oxidase, N-terminal domain"/>
    <property type="match status" value="1"/>
</dbReference>
<feature type="compositionally biased region" description="Pro residues" evidence="13">
    <location>
        <begin position="197"/>
        <end position="234"/>
    </location>
</feature>
<feature type="domain" description="Acyl-CoA dehydrogenase/oxidase C-terminal" evidence="14">
    <location>
        <begin position="447"/>
        <end position="587"/>
    </location>
</feature>
<dbReference type="InterPro" id="IPR009075">
    <property type="entry name" value="AcylCo_DH/oxidase_C"/>
</dbReference>
<dbReference type="InterPro" id="IPR009100">
    <property type="entry name" value="AcylCoA_DH/oxidase_NM_dom_sf"/>
</dbReference>
<feature type="domain" description="Acyl-CoA dehydrogenase/oxidase N-terminal" evidence="15">
    <location>
        <begin position="355"/>
        <end position="411"/>
    </location>
</feature>
<evidence type="ECO:0000256" key="4">
    <source>
        <dbReference type="ARBA" id="ARBA00022630"/>
    </source>
</evidence>
<dbReference type="Pfam" id="PF00441">
    <property type="entry name" value="Acyl-CoA_dh_1"/>
    <property type="match status" value="1"/>
</dbReference>
<evidence type="ECO:0000256" key="3">
    <source>
        <dbReference type="ARBA" id="ARBA00009347"/>
    </source>
</evidence>
<keyword evidence="4" id="KW-0285">Flavoprotein</keyword>
<feature type="compositionally biased region" description="Basic residues" evidence="13">
    <location>
        <begin position="66"/>
        <end position="81"/>
    </location>
</feature>
<dbReference type="Ensembl" id="ENSCAFT00040000654.1">
    <property type="protein sequence ID" value="ENSCAFP00040000546.1"/>
    <property type="gene ID" value="ENSCAFG00040000375.1"/>
</dbReference>
<reference evidence="16" key="2">
    <citation type="submission" date="2025-08" db="UniProtKB">
        <authorList>
            <consortium name="Ensembl"/>
        </authorList>
    </citation>
    <scope>IDENTIFICATION</scope>
</reference>
<proteinExistence type="inferred from homology"/>
<dbReference type="Gene3D" id="2.40.110.10">
    <property type="entry name" value="Butyryl-CoA Dehydrogenase, subunit A, domain 2"/>
    <property type="match status" value="1"/>
</dbReference>
<comment type="pathway">
    <text evidence="2">Lipid metabolism; mitochondrial fatty acid beta-oxidation.</text>
</comment>
<dbReference type="Proteomes" id="UP000694542">
    <property type="component" value="Chromosome 6"/>
</dbReference>
<dbReference type="PROSITE" id="PS00073">
    <property type="entry name" value="ACYL_COA_DH_2"/>
    <property type="match status" value="1"/>
</dbReference>
<dbReference type="InterPro" id="IPR013786">
    <property type="entry name" value="AcylCoA_DH/ox_N"/>
</dbReference>
<dbReference type="SUPFAM" id="SSF56645">
    <property type="entry name" value="Acyl-CoA dehydrogenase NM domain-like"/>
    <property type="match status" value="1"/>
</dbReference>
<keyword evidence="6" id="KW-0560">Oxidoreductase</keyword>
<evidence type="ECO:0000256" key="5">
    <source>
        <dbReference type="ARBA" id="ARBA00022827"/>
    </source>
</evidence>
<evidence type="ECO:0000256" key="8">
    <source>
        <dbReference type="ARBA" id="ARBA00047893"/>
    </source>
</evidence>
<dbReference type="Pfam" id="PF02771">
    <property type="entry name" value="Acyl-CoA_dh_N"/>
    <property type="match status" value="1"/>
</dbReference>
<feature type="compositionally biased region" description="Basic and acidic residues" evidence="13">
    <location>
        <begin position="298"/>
        <end position="311"/>
    </location>
</feature>
<evidence type="ECO:0000256" key="2">
    <source>
        <dbReference type="ARBA" id="ARBA00005198"/>
    </source>
</evidence>
<organism evidence="16 17">
    <name type="scientific">Canis lupus familiaris</name>
    <name type="common">Dog</name>
    <name type="synonym">Canis familiaris</name>
    <dbReference type="NCBI Taxonomy" id="9615"/>
    <lineage>
        <taxon>Eukaryota</taxon>
        <taxon>Metazoa</taxon>
        <taxon>Chordata</taxon>
        <taxon>Craniata</taxon>
        <taxon>Vertebrata</taxon>
        <taxon>Euteleostomi</taxon>
        <taxon>Mammalia</taxon>
        <taxon>Eutheria</taxon>
        <taxon>Laurasiatheria</taxon>
        <taxon>Carnivora</taxon>
        <taxon>Caniformia</taxon>
        <taxon>Canidae</taxon>
        <taxon>Canis</taxon>
    </lineage>
</organism>
<comment type="catalytic activity">
    <reaction evidence="7">
        <text>decanoyl-CoA + oxidized [electron-transfer flavoprotein] + H(+) = (2E)-decenoyl-CoA + reduced [electron-transfer flavoprotein]</text>
        <dbReference type="Rhea" id="RHEA:48176"/>
        <dbReference type="Rhea" id="RHEA-COMP:10685"/>
        <dbReference type="Rhea" id="RHEA-COMP:10686"/>
        <dbReference type="ChEBI" id="CHEBI:15378"/>
        <dbReference type="ChEBI" id="CHEBI:57692"/>
        <dbReference type="ChEBI" id="CHEBI:58307"/>
        <dbReference type="ChEBI" id="CHEBI:61406"/>
        <dbReference type="ChEBI" id="CHEBI:61430"/>
    </reaction>
    <physiologicalReaction direction="left-to-right" evidence="7">
        <dbReference type="Rhea" id="RHEA:48177"/>
    </physiologicalReaction>
</comment>
<comment type="catalytic activity">
    <reaction evidence="9">
        <text>oxidized [electron-transfer flavoprotein] + hexadecanoyl-CoA + H(+) = (2E)-hexadecenoyl-CoA + reduced [electron-transfer flavoprotein]</text>
        <dbReference type="Rhea" id="RHEA:43448"/>
        <dbReference type="Rhea" id="RHEA-COMP:10685"/>
        <dbReference type="Rhea" id="RHEA-COMP:10686"/>
        <dbReference type="ChEBI" id="CHEBI:15378"/>
        <dbReference type="ChEBI" id="CHEBI:57379"/>
        <dbReference type="ChEBI" id="CHEBI:57692"/>
        <dbReference type="ChEBI" id="CHEBI:58307"/>
        <dbReference type="ChEBI" id="CHEBI:61526"/>
    </reaction>
    <physiologicalReaction direction="left-to-right" evidence="9">
        <dbReference type="Rhea" id="RHEA:43449"/>
    </physiologicalReaction>
</comment>
<dbReference type="Gene3D" id="1.20.140.10">
    <property type="entry name" value="Butyryl-CoA Dehydrogenase, subunit A, domain 3"/>
    <property type="match status" value="1"/>
</dbReference>
<evidence type="ECO:0000259" key="14">
    <source>
        <dbReference type="Pfam" id="PF00441"/>
    </source>
</evidence>
<evidence type="ECO:0000259" key="15">
    <source>
        <dbReference type="Pfam" id="PF02771"/>
    </source>
</evidence>
<keyword evidence="5" id="KW-0274">FAD</keyword>
<dbReference type="SUPFAM" id="SSF47203">
    <property type="entry name" value="Acyl-CoA dehydrogenase C-terminal domain-like"/>
    <property type="match status" value="1"/>
</dbReference>
<feature type="compositionally biased region" description="Low complexity" evidence="13">
    <location>
        <begin position="268"/>
        <end position="292"/>
    </location>
</feature>
<dbReference type="InterPro" id="IPR006089">
    <property type="entry name" value="Acyl-CoA_DH_CS"/>
</dbReference>
<sequence>KGKSRALREAGGCLGGKPRPRAAGPAAAARPGAGRGQAEGARGSSAGRRRPRGPGAPGKVTEGRRHPAPRARFPGKGRAARLRPAPLPRRPRPRPRARTPGGPAPPRARAAASPRRGPASGRSTALPARGRAAGAPSRFREHAPPPLLPSPLESSPPLFFPPFLPPSLPSPPHPTHPGSNARGGSAVRFRGTRPSSLPSPPSLPPRPFPVPPHPPGVPPPWNTLPLPPPLPSPPGRGLAAAAEAPSRGGGTCSPPFPLRPASTPGAWPAVRGRGQAVRGRGQAAPGPARGRTPAGGGEAERGGGARRSAEERRGAAMAAVLRRSCGVLKSLSRFDWRLQHTKPALKHEPRLGFNFGGLGLGTFDACLITEELAYGCTGVQTAIEANSLGQMPLIIAGNDQQQKKYLGRLTEEPLMCELNMGQRCSDTRGIVFEDVKVPKENVLIGEGAGFKIAMGAFDKTRPPVAAGAVGLGQRALDEATKYALERKTFGKLLVEHQGISFLLAEMAMKVELARMSYQRAAWEVDTGRRNTYFASIAKAYAADIANQLATDAVQVFGGNGFNTEYPVEKLMRDAKIYQIYDVSGNNNV</sequence>
<dbReference type="PANTHER" id="PTHR48083:SF2">
    <property type="entry name" value="MEDIUM-CHAIN SPECIFIC ACYL-COA DEHYDROGENASE, MITOCHONDRIAL"/>
    <property type="match status" value="1"/>
</dbReference>
<dbReference type="GO" id="GO:0003995">
    <property type="term" value="F:acyl-CoA dehydrogenase activity"/>
    <property type="evidence" value="ECO:0007669"/>
    <property type="project" value="InterPro"/>
</dbReference>
<comment type="catalytic activity">
    <reaction evidence="12">
        <text>hexanoyl-CoA + oxidized [electron-transfer flavoprotein] + H(+) = (2E)-hexenoyl-CoA + reduced [electron-transfer flavoprotein]</text>
        <dbReference type="Rhea" id="RHEA:43464"/>
        <dbReference type="Rhea" id="RHEA-COMP:10685"/>
        <dbReference type="Rhea" id="RHEA-COMP:10686"/>
        <dbReference type="ChEBI" id="CHEBI:15378"/>
        <dbReference type="ChEBI" id="CHEBI:57692"/>
        <dbReference type="ChEBI" id="CHEBI:58307"/>
        <dbReference type="ChEBI" id="CHEBI:62077"/>
        <dbReference type="ChEBI" id="CHEBI:62620"/>
    </reaction>
    <physiologicalReaction direction="left-to-right" evidence="12">
        <dbReference type="Rhea" id="RHEA:43465"/>
    </physiologicalReaction>
</comment>
<evidence type="ECO:0000256" key="6">
    <source>
        <dbReference type="ARBA" id="ARBA00023002"/>
    </source>
</evidence>
<dbReference type="PANTHER" id="PTHR48083">
    <property type="entry name" value="MEDIUM-CHAIN SPECIFIC ACYL-COA DEHYDROGENASE, MITOCHONDRIAL-RELATED"/>
    <property type="match status" value="1"/>
</dbReference>
<name>A0A8C0PQ34_CANLF</name>
<accession>A0A8C0PQ34</accession>
<dbReference type="InterPro" id="IPR050741">
    <property type="entry name" value="Acyl-CoA_dehydrogenase"/>
</dbReference>
<feature type="compositionally biased region" description="Low complexity" evidence="13">
    <location>
        <begin position="107"/>
        <end position="136"/>
    </location>
</feature>
<feature type="region of interest" description="Disordered" evidence="13">
    <location>
        <begin position="1"/>
        <end position="311"/>
    </location>
</feature>
<comment type="catalytic activity">
    <reaction evidence="10">
        <text>octanoyl-CoA + oxidized [electron-transfer flavoprotein] + H(+) = (2E)-octenoyl-CoA + reduced [electron-transfer flavoprotein]</text>
        <dbReference type="Rhea" id="RHEA:48180"/>
        <dbReference type="Rhea" id="RHEA-COMP:10685"/>
        <dbReference type="Rhea" id="RHEA-COMP:10686"/>
        <dbReference type="ChEBI" id="CHEBI:15378"/>
        <dbReference type="ChEBI" id="CHEBI:57386"/>
        <dbReference type="ChEBI" id="CHEBI:57692"/>
        <dbReference type="ChEBI" id="CHEBI:58307"/>
        <dbReference type="ChEBI" id="CHEBI:62242"/>
    </reaction>
    <physiologicalReaction direction="left-to-right" evidence="10">
        <dbReference type="Rhea" id="RHEA:48181"/>
    </physiologicalReaction>
</comment>
<evidence type="ECO:0000256" key="11">
    <source>
        <dbReference type="ARBA" id="ARBA00049038"/>
    </source>
</evidence>
<dbReference type="FunFam" id="1.20.140.10:FF:000011">
    <property type="entry name" value="Medium-chain specific acyl-CoA dehydrogenase, mitochondrial"/>
    <property type="match status" value="1"/>
</dbReference>
<dbReference type="InterPro" id="IPR036250">
    <property type="entry name" value="AcylCo_DH-like_C"/>
</dbReference>
<protein>
    <submittedName>
        <fullName evidence="16">Acyl-CoA dehydrogenase medium chain</fullName>
    </submittedName>
</protein>
<comment type="similarity">
    <text evidence="3">Belongs to the acyl-CoA dehydrogenase family.</text>
</comment>
<feature type="compositionally biased region" description="Pro residues" evidence="13">
    <location>
        <begin position="158"/>
        <end position="175"/>
    </location>
</feature>
<comment type="catalytic activity">
    <reaction evidence="11">
        <text>tetradecanoyl-CoA + oxidized [electron-transfer flavoprotein] + H(+) = (2E)-tetradecenoyl-CoA + reduced [electron-transfer flavoprotein]</text>
        <dbReference type="Rhea" id="RHEA:47316"/>
        <dbReference type="Rhea" id="RHEA-COMP:10685"/>
        <dbReference type="Rhea" id="RHEA-COMP:10686"/>
        <dbReference type="ChEBI" id="CHEBI:15378"/>
        <dbReference type="ChEBI" id="CHEBI:57385"/>
        <dbReference type="ChEBI" id="CHEBI:57692"/>
        <dbReference type="ChEBI" id="CHEBI:58307"/>
        <dbReference type="ChEBI" id="CHEBI:61405"/>
    </reaction>
    <physiologicalReaction direction="left-to-right" evidence="11">
        <dbReference type="Rhea" id="RHEA:47317"/>
    </physiologicalReaction>
</comment>
<dbReference type="GO" id="GO:0050660">
    <property type="term" value="F:flavin adenine dinucleotide binding"/>
    <property type="evidence" value="ECO:0007669"/>
    <property type="project" value="InterPro"/>
</dbReference>
<evidence type="ECO:0000256" key="12">
    <source>
        <dbReference type="ARBA" id="ARBA00049192"/>
    </source>
</evidence>
<comment type="cofactor">
    <cofactor evidence="1">
        <name>FAD</name>
        <dbReference type="ChEBI" id="CHEBI:57692"/>
    </cofactor>
</comment>
<evidence type="ECO:0000256" key="13">
    <source>
        <dbReference type="SAM" id="MobiDB-lite"/>
    </source>
</evidence>
<feature type="compositionally biased region" description="Low complexity" evidence="13">
    <location>
        <begin position="21"/>
        <end position="46"/>
    </location>
</feature>